<evidence type="ECO:0000313" key="2">
    <source>
        <dbReference type="Proteomes" id="UP001215280"/>
    </source>
</evidence>
<evidence type="ECO:0000313" key="1">
    <source>
        <dbReference type="EMBL" id="KAJ7752800.1"/>
    </source>
</evidence>
<protein>
    <submittedName>
        <fullName evidence="1">Uncharacterized protein</fullName>
    </submittedName>
</protein>
<organism evidence="1 2">
    <name type="scientific">Mycena maculata</name>
    <dbReference type="NCBI Taxonomy" id="230809"/>
    <lineage>
        <taxon>Eukaryota</taxon>
        <taxon>Fungi</taxon>
        <taxon>Dikarya</taxon>
        <taxon>Basidiomycota</taxon>
        <taxon>Agaricomycotina</taxon>
        <taxon>Agaricomycetes</taxon>
        <taxon>Agaricomycetidae</taxon>
        <taxon>Agaricales</taxon>
        <taxon>Marasmiineae</taxon>
        <taxon>Mycenaceae</taxon>
        <taxon>Mycena</taxon>
    </lineage>
</organism>
<dbReference type="EMBL" id="JARJLG010000073">
    <property type="protein sequence ID" value="KAJ7752800.1"/>
    <property type="molecule type" value="Genomic_DNA"/>
</dbReference>
<gene>
    <name evidence="1" type="ORF">DFH07DRAFT_519456</name>
</gene>
<comment type="caution">
    <text evidence="1">The sequence shown here is derived from an EMBL/GenBank/DDBJ whole genome shotgun (WGS) entry which is preliminary data.</text>
</comment>
<keyword evidence="2" id="KW-1185">Reference proteome</keyword>
<sequence length="280" mass="31226">MSSLFPSGPQLPDFKSLVVEGSYHPSAPIYLALSHAANSPDTRTIMITPSRQAMALSLQNYNDDWISMHSGEGNVVDLSSCITVFYPPSPAHFSFLISMLSIDEQSASFNPTTTLDRPASLVILHELSAYFWPDVQENPNGHSWTLSSYLTLVVRTLASFAALSSVERTSTDIALVLFDSQLDHLKLPVLKHPTAASYKPPSKLENVAFFVQKYFELLAIFEEDEMFLNSSQEDENEGLDRQQRKRMQIFSHTQTEAVETCRWVEQANPGSGGVVFVWDG</sequence>
<name>A0AAD7J216_9AGAR</name>
<reference evidence="1" key="1">
    <citation type="submission" date="2023-03" db="EMBL/GenBank/DDBJ databases">
        <title>Massive genome expansion in bonnet fungi (Mycena s.s.) driven by repeated elements and novel gene families across ecological guilds.</title>
        <authorList>
            <consortium name="Lawrence Berkeley National Laboratory"/>
            <person name="Harder C.B."/>
            <person name="Miyauchi S."/>
            <person name="Viragh M."/>
            <person name="Kuo A."/>
            <person name="Thoen E."/>
            <person name="Andreopoulos B."/>
            <person name="Lu D."/>
            <person name="Skrede I."/>
            <person name="Drula E."/>
            <person name="Henrissat B."/>
            <person name="Morin E."/>
            <person name="Kohler A."/>
            <person name="Barry K."/>
            <person name="LaButti K."/>
            <person name="Morin E."/>
            <person name="Salamov A."/>
            <person name="Lipzen A."/>
            <person name="Mereny Z."/>
            <person name="Hegedus B."/>
            <person name="Baldrian P."/>
            <person name="Stursova M."/>
            <person name="Weitz H."/>
            <person name="Taylor A."/>
            <person name="Grigoriev I.V."/>
            <person name="Nagy L.G."/>
            <person name="Martin F."/>
            <person name="Kauserud H."/>
        </authorList>
    </citation>
    <scope>NUCLEOTIDE SEQUENCE</scope>
    <source>
        <strain evidence="1">CBHHK188m</strain>
    </source>
</reference>
<dbReference type="AlphaFoldDB" id="A0AAD7J216"/>
<accession>A0AAD7J216</accession>
<dbReference type="Proteomes" id="UP001215280">
    <property type="component" value="Unassembled WGS sequence"/>
</dbReference>
<proteinExistence type="predicted"/>